<dbReference type="InterPro" id="IPR029052">
    <property type="entry name" value="Metallo-depent_PP-like"/>
</dbReference>
<feature type="region of interest" description="Disordered" evidence="15">
    <location>
        <begin position="1"/>
        <end position="26"/>
    </location>
</feature>
<dbReference type="GO" id="GO:0008270">
    <property type="term" value="F:zinc ion binding"/>
    <property type="evidence" value="ECO:0007669"/>
    <property type="project" value="UniProtKB-KW"/>
</dbReference>
<dbReference type="GO" id="GO:0035615">
    <property type="term" value="F:clathrin adaptor activity"/>
    <property type="evidence" value="ECO:0007669"/>
    <property type="project" value="InterPro"/>
</dbReference>
<gene>
    <name evidence="17" type="ORF">P43SY_000857</name>
</gene>
<dbReference type="Pfam" id="PF01217">
    <property type="entry name" value="Clat_adaptor_s"/>
    <property type="match status" value="1"/>
</dbReference>
<evidence type="ECO:0000256" key="1">
    <source>
        <dbReference type="ARBA" id="ARBA00004236"/>
    </source>
</evidence>
<evidence type="ECO:0000256" key="9">
    <source>
        <dbReference type="ARBA" id="ARBA00023136"/>
    </source>
</evidence>
<dbReference type="Pfam" id="PF00149">
    <property type="entry name" value="Metallophos"/>
    <property type="match status" value="1"/>
</dbReference>
<dbReference type="EMBL" id="JAKCXM010000372">
    <property type="protein sequence ID" value="KAJ0394959.1"/>
    <property type="molecule type" value="Genomic_DNA"/>
</dbReference>
<dbReference type="Proteomes" id="UP001209570">
    <property type="component" value="Unassembled WGS sequence"/>
</dbReference>
<keyword evidence="5" id="KW-0813">Transport</keyword>
<dbReference type="Gene3D" id="3.30.450.60">
    <property type="match status" value="1"/>
</dbReference>
<dbReference type="CDD" id="cd07379">
    <property type="entry name" value="MPP_239FB"/>
    <property type="match status" value="1"/>
</dbReference>
<keyword evidence="9" id="KW-0472">Membrane</keyword>
<evidence type="ECO:0000256" key="5">
    <source>
        <dbReference type="ARBA" id="ARBA00022448"/>
    </source>
</evidence>
<comment type="caution">
    <text evidence="17">The sequence shown here is derived from an EMBL/GenBank/DDBJ whole genome shotgun (WGS) entry which is preliminary data.</text>
</comment>
<evidence type="ECO:0000256" key="7">
    <source>
        <dbReference type="ARBA" id="ARBA00022583"/>
    </source>
</evidence>
<keyword evidence="10" id="KW-0168">Coated pit</keyword>
<dbReference type="InterPro" id="IPR027156">
    <property type="entry name" value="APS2"/>
</dbReference>
<evidence type="ECO:0000256" key="13">
    <source>
        <dbReference type="ARBA" id="ARBA00032679"/>
    </source>
</evidence>
<feature type="compositionally biased region" description="Polar residues" evidence="15">
    <location>
        <begin position="574"/>
        <end position="583"/>
    </location>
</feature>
<dbReference type="InterPro" id="IPR011012">
    <property type="entry name" value="Longin-like_dom_sf"/>
</dbReference>
<evidence type="ECO:0000256" key="11">
    <source>
        <dbReference type="ARBA" id="ARBA00032557"/>
    </source>
</evidence>
<dbReference type="FunFam" id="3.30.450.60:FF:000004">
    <property type="entry name" value="AP complex subunit sigma"/>
    <property type="match status" value="1"/>
</dbReference>
<feature type="domain" description="C2H2-type" evidence="16">
    <location>
        <begin position="600"/>
        <end position="622"/>
    </location>
</feature>
<dbReference type="InterPro" id="IPR022775">
    <property type="entry name" value="AP_mu_sigma_su"/>
</dbReference>
<dbReference type="Gene3D" id="3.60.21.10">
    <property type="match status" value="1"/>
</dbReference>
<dbReference type="GO" id="GO:0015031">
    <property type="term" value="P:protein transport"/>
    <property type="evidence" value="ECO:0007669"/>
    <property type="project" value="UniProtKB-KW"/>
</dbReference>
<evidence type="ECO:0000256" key="12">
    <source>
        <dbReference type="ARBA" id="ARBA00032648"/>
    </source>
</evidence>
<feature type="compositionally biased region" description="Basic and acidic residues" evidence="15">
    <location>
        <begin position="1152"/>
        <end position="1161"/>
    </location>
</feature>
<keyword evidence="14" id="KW-0479">Metal-binding</keyword>
<feature type="compositionally biased region" description="Low complexity" evidence="15">
    <location>
        <begin position="584"/>
        <end position="593"/>
    </location>
</feature>
<evidence type="ECO:0000256" key="4">
    <source>
        <dbReference type="ARBA" id="ARBA00013914"/>
    </source>
</evidence>
<evidence type="ECO:0000313" key="18">
    <source>
        <dbReference type="Proteomes" id="UP001209570"/>
    </source>
</evidence>
<feature type="region of interest" description="Disordered" evidence="15">
    <location>
        <begin position="1074"/>
        <end position="1100"/>
    </location>
</feature>
<proteinExistence type="inferred from homology"/>
<dbReference type="SUPFAM" id="SSF56300">
    <property type="entry name" value="Metallo-dependent phosphatases"/>
    <property type="match status" value="1"/>
</dbReference>
<protein>
    <recommendedName>
        <fullName evidence="4">AP-2 complex subunit sigma</fullName>
    </recommendedName>
    <alternativeName>
        <fullName evidence="13">Clathrin coat assembly protein AP17</fullName>
    </alternativeName>
    <alternativeName>
        <fullName evidence="11">Clathrin coat-associated protein AP17</fullName>
    </alternativeName>
    <alternativeName>
        <fullName evidence="12">Sigma2-adaptin</fullName>
    </alternativeName>
</protein>
<evidence type="ECO:0000256" key="2">
    <source>
        <dbReference type="ARBA" id="ARBA00004277"/>
    </source>
</evidence>
<dbReference type="PROSITE" id="PS50157">
    <property type="entry name" value="ZINC_FINGER_C2H2_2"/>
    <property type="match status" value="1"/>
</dbReference>
<dbReference type="GO" id="GO:0030122">
    <property type="term" value="C:AP-2 adaptor complex"/>
    <property type="evidence" value="ECO:0007669"/>
    <property type="project" value="InterPro"/>
</dbReference>
<sequence>MGADQSKESRQAAAPVHAATDPSRPLSPSAVARWILVDASGVVGDGFSSDALERASRHLLSPRDGAVLRVRRALCRDGADARDQGDVGSRWAAAGWSVTCYTSSSAVPALRRELLALMLQPDAADSKFTRVAVIVVGQWSVAMELMEDLEELVRLDWHVEICCGAALKPAERLEMRALQKAHGRRLDVTPLFPEAQASDHENKRSVGDRINAPAAATAPPSSRADAVVHAEQRGGTAGVKKTATTAAAGAQACAPPARVLSKRLLQIEALANAYKPKGGERFIFMDADHTLFSLRCASQLHAAVGAKSANDLRVNFPALTTRVRGQRAGQVAPVVRQLHAYFSGALWLLSRQLLARGWRVHEQTSDEDSMLLKALVDTLETARSSASSASRTLVLVTGTTKYKKANSSMCGILERFLAAGWAIEIHAWSHAVSETYVSLMKSRPNDVVVCPLDAGDVQSLLFDRASAETATATATASRPAKSLPTEAPDFAAITCPVTGDVLTDSVFLLCCDRSVAQGAARGRETCPLCGSKPFETRPNHTLNQVVGVLVSRQLHGKAEEEPADKGDARAQALQAPQNSSSERPTAPVAPATSSSTSKQWICEPCNVEFVSQSVLENHQDNHLPCPVASCKFQALKTAMAKHKVVKAHVVSCHQGLDPKLVVYPNGYTCERCGNSFPLKSHVGLLPVMKVVCISDTHGLHEELLAATGIPDGDVLIHAGDFTDTGDRDEVLAFNAFLARLPHRYKLVVAGNHESTFDRAFYPAHWQQYGHRQAYDPDEVRALLTNALYLEDQAVVIDGFLFYGSPWQPEFCSWAFNLPRGPQLLDKWQRIPDAVDVLVTHTPPLGRGDQVGHLRVGCADLLREVQSRIRPQFHVFGHVHEGYGSSSDGVTTFLNASSCTHEYEAVNPPMVLDLRTPRTACIPADLTARWRYEVLLHEQLRVCSQKPAFVPKPLAARLHRAAGVVSAPAECIDPHSPSDAHPHGARKASLREFRVDGTTAALLFESTLKLRPVVGEQTRALRYLFHQGFRHGAPGAAAVGTAEDGSVLARGHLEDDGLDAVHVEDGDEIDDVADEAANADGQASESQRRRRRRTRSEDRRPSLTRRVTFAVLKEVLDTRPSDPLIPVDAQAKALNGQDAASTEKPIARRRRPDKSLRRREAVARLAPMMEEPEDGKEPEAKEPDRKEPDPPTVPVDCMLCKYKVAGHVHATDAAPSKPSAPSATGSKPENDGSAAPEPTAQLQQPSVLAVVPPAPAVDCILCKYKVAGHIRFFLLQNRQGKTRLSKWYVPPPDDQGKTRLEGEIHRLVVGRDAKHTNFIEFRSYKLIYRRYAGLFFILGVDVNANELLCLETIHLFVELLDQQFSNVCELDIVFNFNKVYSMLDEYILGGEVQETSKREMLERIRELEKLE</sequence>
<reference evidence="17" key="1">
    <citation type="submission" date="2021-12" db="EMBL/GenBank/DDBJ databases">
        <title>Prjna785345.</title>
        <authorList>
            <person name="Rujirawat T."/>
            <person name="Krajaejun T."/>
        </authorList>
    </citation>
    <scope>NUCLEOTIDE SEQUENCE</scope>
    <source>
        <strain evidence="17">Pi057C3</strain>
    </source>
</reference>
<name>A0AAD5Q3T1_PYTIN</name>
<feature type="compositionally biased region" description="Low complexity" evidence="15">
    <location>
        <begin position="1212"/>
        <end position="1226"/>
    </location>
</feature>
<dbReference type="SUPFAM" id="SSF64356">
    <property type="entry name" value="SNARE-like"/>
    <property type="match status" value="1"/>
</dbReference>
<keyword evidence="14" id="KW-0862">Zinc</keyword>
<comment type="subcellular location">
    <subcellularLocation>
        <location evidence="1">Cell membrane</location>
    </subcellularLocation>
    <subcellularLocation>
        <location evidence="2">Membrane</location>
        <location evidence="2">Coated pit</location>
        <topology evidence="2">Peripheral membrane protein</topology>
        <orientation evidence="2">Cytoplasmic side</orientation>
    </subcellularLocation>
</comment>
<feature type="compositionally biased region" description="Basic and acidic residues" evidence="15">
    <location>
        <begin position="1174"/>
        <end position="1188"/>
    </location>
</feature>
<evidence type="ECO:0000259" key="16">
    <source>
        <dbReference type="PROSITE" id="PS50157"/>
    </source>
</evidence>
<keyword evidence="7" id="KW-0254">Endocytosis</keyword>
<dbReference type="InterPro" id="IPR004843">
    <property type="entry name" value="Calcineurin-like_PHP"/>
</dbReference>
<feature type="compositionally biased region" description="Basic and acidic residues" evidence="15">
    <location>
        <begin position="556"/>
        <end position="568"/>
    </location>
</feature>
<dbReference type="InterPro" id="IPR051693">
    <property type="entry name" value="UPF0046_metallophosphoest"/>
</dbReference>
<evidence type="ECO:0000256" key="14">
    <source>
        <dbReference type="PROSITE-ProRule" id="PRU00042"/>
    </source>
</evidence>
<keyword evidence="8" id="KW-0653">Protein transport</keyword>
<evidence type="ECO:0000256" key="3">
    <source>
        <dbReference type="ARBA" id="ARBA00006972"/>
    </source>
</evidence>
<comment type="similarity">
    <text evidence="3">Belongs to the adaptor complexes small subunit family.</text>
</comment>
<dbReference type="CDD" id="cd14833">
    <property type="entry name" value="AP2_sigma"/>
    <property type="match status" value="1"/>
</dbReference>
<dbReference type="PANTHER" id="PTHR12905">
    <property type="entry name" value="METALLOPHOSPHOESTERASE"/>
    <property type="match status" value="1"/>
</dbReference>
<keyword evidence="18" id="KW-1185">Reference proteome</keyword>
<evidence type="ECO:0000256" key="10">
    <source>
        <dbReference type="ARBA" id="ARBA00023176"/>
    </source>
</evidence>
<feature type="region of interest" description="Disordered" evidence="15">
    <location>
        <begin position="1128"/>
        <end position="1192"/>
    </location>
</feature>
<dbReference type="PANTHER" id="PTHR12905:SF0">
    <property type="entry name" value="CALCINEURIN-LIKE PHOSPHOESTERASE DOMAIN-CONTAINING PROTEIN"/>
    <property type="match status" value="1"/>
</dbReference>
<keyword evidence="14" id="KW-0863">Zinc-finger</keyword>
<feature type="region of interest" description="Disordered" evidence="15">
    <location>
        <begin position="555"/>
        <end position="593"/>
    </location>
</feature>
<evidence type="ECO:0000256" key="15">
    <source>
        <dbReference type="SAM" id="MobiDB-lite"/>
    </source>
</evidence>
<feature type="compositionally biased region" description="Basic and acidic residues" evidence="15">
    <location>
        <begin position="1"/>
        <end position="10"/>
    </location>
</feature>
<accession>A0AAD5Q3T1</accession>
<feature type="region of interest" description="Disordered" evidence="15">
    <location>
        <begin position="1210"/>
        <end position="1240"/>
    </location>
</feature>
<evidence type="ECO:0000313" key="17">
    <source>
        <dbReference type="EMBL" id="KAJ0394959.1"/>
    </source>
</evidence>
<evidence type="ECO:0000256" key="6">
    <source>
        <dbReference type="ARBA" id="ARBA00022475"/>
    </source>
</evidence>
<keyword evidence="6" id="KW-1003">Cell membrane</keyword>
<dbReference type="InterPro" id="IPR013087">
    <property type="entry name" value="Znf_C2H2_type"/>
</dbReference>
<dbReference type="GO" id="GO:0072583">
    <property type="term" value="P:clathrin-dependent endocytosis"/>
    <property type="evidence" value="ECO:0007669"/>
    <property type="project" value="InterPro"/>
</dbReference>
<evidence type="ECO:0000256" key="8">
    <source>
        <dbReference type="ARBA" id="ARBA00022927"/>
    </source>
</evidence>
<organism evidence="17 18">
    <name type="scientific">Pythium insidiosum</name>
    <name type="common">Pythiosis disease agent</name>
    <dbReference type="NCBI Taxonomy" id="114742"/>
    <lineage>
        <taxon>Eukaryota</taxon>
        <taxon>Sar</taxon>
        <taxon>Stramenopiles</taxon>
        <taxon>Oomycota</taxon>
        <taxon>Peronosporomycetes</taxon>
        <taxon>Pythiales</taxon>
        <taxon>Pythiaceae</taxon>
        <taxon>Pythium</taxon>
    </lineage>
</organism>
<dbReference type="GO" id="GO:0016787">
    <property type="term" value="F:hydrolase activity"/>
    <property type="evidence" value="ECO:0007669"/>
    <property type="project" value="InterPro"/>
</dbReference>
<dbReference type="PROSITE" id="PS00028">
    <property type="entry name" value="ZINC_FINGER_C2H2_1"/>
    <property type="match status" value="1"/>
</dbReference>